<dbReference type="SUPFAM" id="SSF51182">
    <property type="entry name" value="RmlC-like cupins"/>
    <property type="match status" value="1"/>
</dbReference>
<dbReference type="Proteomes" id="UP001198200">
    <property type="component" value="Unassembled WGS sequence"/>
</dbReference>
<keyword evidence="3" id="KW-0804">Transcription</keyword>
<dbReference type="RefSeq" id="WP_308730903.1">
    <property type="nucleotide sequence ID" value="NZ_JAJEQN010000002.1"/>
</dbReference>
<protein>
    <submittedName>
        <fullName evidence="5">AraC family transcriptional regulator</fullName>
    </submittedName>
</protein>
<keyword evidence="6" id="KW-1185">Reference proteome</keyword>
<name>A0AAE3E1Q4_9FIRM</name>
<dbReference type="Gene3D" id="1.10.10.60">
    <property type="entry name" value="Homeodomain-like"/>
    <property type="match status" value="2"/>
</dbReference>
<evidence type="ECO:0000256" key="2">
    <source>
        <dbReference type="ARBA" id="ARBA00023125"/>
    </source>
</evidence>
<evidence type="ECO:0000256" key="3">
    <source>
        <dbReference type="ARBA" id="ARBA00023163"/>
    </source>
</evidence>
<dbReference type="Pfam" id="PF12833">
    <property type="entry name" value="HTH_18"/>
    <property type="match status" value="1"/>
</dbReference>
<keyword evidence="2" id="KW-0238">DNA-binding</keyword>
<dbReference type="GO" id="GO:0003700">
    <property type="term" value="F:DNA-binding transcription factor activity"/>
    <property type="evidence" value="ECO:0007669"/>
    <property type="project" value="InterPro"/>
</dbReference>
<feature type="domain" description="HTH araC/xylS-type" evidence="4">
    <location>
        <begin position="289"/>
        <end position="372"/>
    </location>
</feature>
<evidence type="ECO:0000313" key="6">
    <source>
        <dbReference type="Proteomes" id="UP001198200"/>
    </source>
</evidence>
<comment type="caution">
    <text evidence="5">The sequence shown here is derived from an EMBL/GenBank/DDBJ whole genome shotgun (WGS) entry which is preliminary data.</text>
</comment>
<dbReference type="InterPro" id="IPR009057">
    <property type="entry name" value="Homeodomain-like_sf"/>
</dbReference>
<dbReference type="GO" id="GO:0043565">
    <property type="term" value="F:sequence-specific DNA binding"/>
    <property type="evidence" value="ECO:0007669"/>
    <property type="project" value="InterPro"/>
</dbReference>
<dbReference type="Gene3D" id="2.60.120.10">
    <property type="entry name" value="Jelly Rolls"/>
    <property type="match status" value="1"/>
</dbReference>
<evidence type="ECO:0000256" key="1">
    <source>
        <dbReference type="ARBA" id="ARBA00023015"/>
    </source>
</evidence>
<evidence type="ECO:0000313" key="5">
    <source>
        <dbReference type="EMBL" id="MCC2220246.1"/>
    </source>
</evidence>
<dbReference type="EMBL" id="JAJEQN010000002">
    <property type="protein sequence ID" value="MCC2220246.1"/>
    <property type="molecule type" value="Genomic_DNA"/>
</dbReference>
<dbReference type="SMART" id="SM00342">
    <property type="entry name" value="HTH_ARAC"/>
    <property type="match status" value="1"/>
</dbReference>
<dbReference type="PANTHER" id="PTHR43280">
    <property type="entry name" value="ARAC-FAMILY TRANSCRIPTIONAL REGULATOR"/>
    <property type="match status" value="1"/>
</dbReference>
<accession>A0AAE3E1Q4</accession>
<evidence type="ECO:0000259" key="4">
    <source>
        <dbReference type="PROSITE" id="PS01124"/>
    </source>
</evidence>
<gene>
    <name evidence="5" type="ORF">LKD48_01115</name>
</gene>
<dbReference type="InterPro" id="IPR014710">
    <property type="entry name" value="RmlC-like_jellyroll"/>
</dbReference>
<dbReference type="PANTHER" id="PTHR43280:SF28">
    <property type="entry name" value="HTH-TYPE TRANSCRIPTIONAL ACTIVATOR RHAS"/>
    <property type="match status" value="1"/>
</dbReference>
<proteinExistence type="predicted"/>
<organism evidence="5 6">
    <name type="scientific">Anthropogastromicrobium aceti</name>
    <dbReference type="NCBI Taxonomy" id="2981768"/>
    <lineage>
        <taxon>Bacteria</taxon>
        <taxon>Bacillati</taxon>
        <taxon>Bacillota</taxon>
        <taxon>Clostridia</taxon>
        <taxon>Lachnospirales</taxon>
        <taxon>Lachnospiraceae</taxon>
        <taxon>Anthropogastromicrobium</taxon>
    </lineage>
</organism>
<dbReference type="InterPro" id="IPR018060">
    <property type="entry name" value="HTH_AraC"/>
</dbReference>
<dbReference type="InterPro" id="IPR011051">
    <property type="entry name" value="RmlC_Cupin_sf"/>
</dbReference>
<keyword evidence="1" id="KW-0805">Transcription regulation</keyword>
<dbReference type="PROSITE" id="PS01124">
    <property type="entry name" value="HTH_ARAC_FAMILY_2"/>
    <property type="match status" value="1"/>
</dbReference>
<reference evidence="5 6" key="1">
    <citation type="submission" date="2021-10" db="EMBL/GenBank/DDBJ databases">
        <title>Anaerobic single-cell dispensing facilitates the cultivation of human gut bacteria.</title>
        <authorList>
            <person name="Afrizal A."/>
        </authorList>
    </citation>
    <scope>NUCLEOTIDE SEQUENCE [LARGE SCALE GENOMIC DNA]</scope>
    <source>
        <strain evidence="5 6">CLA-AA-H224</strain>
    </source>
</reference>
<dbReference type="AlphaFoldDB" id="A0AAE3E1Q4"/>
<sequence>MNELGICEQDMYEQGMNEQEVNGQGISELGRLENLSGDMEKNPYRPYYFENPKAYDSPIRSWEEFRGRFRTEFAAHMPKEAPTYMNPFLEESAYFFPNPKDEVALVVNCGYCPPFLHRLAFVKIVYVLRGSCFFFIGGERILMKKGSFCLVGPNVEQAVYSCNDEDIVVNLIMRFSSFAESFLGLMREQGIMSEFLWRMLYSRTDNGCLMYDGKEEKIVTENVKNLCEEILFETQNPSSLIRKSMLLIFYGNVLRLHEKELIVLGREGRAGGYQLADMLFYMENHLTCSLPELAGTFNLSEGYLSRYFRKETGKTFAQLLCEFRMRRAEKMLLHTDFSIEKIVETVGYTDKSRFYRNFKAMYCVSPVKYRKGRGELCPYPSN</sequence>
<dbReference type="SUPFAM" id="SSF46689">
    <property type="entry name" value="Homeodomain-like"/>
    <property type="match status" value="1"/>
</dbReference>